<name>A0A0N7KMF9_ORYSJ</name>
<sequence length="76" mass="8272">MSSQAPFQRLFWQAEAEGEDGEQLGREGPDAAAEVARHGDVLRRVRRPERVVGEVVRVDEVEQVVLPLPLPAGVGG</sequence>
<evidence type="ECO:0000313" key="1">
    <source>
        <dbReference type="EMBL" id="BAS98705.1"/>
    </source>
</evidence>
<dbReference type="SMR" id="A0A0N7KMF9"/>
<evidence type="ECO:0000313" key="2">
    <source>
        <dbReference type="Proteomes" id="UP000059680"/>
    </source>
</evidence>
<dbReference type="PaxDb" id="39947-A0A0N7KMF9"/>
<reference evidence="2" key="1">
    <citation type="journal article" date="2005" name="Nature">
        <title>The map-based sequence of the rice genome.</title>
        <authorList>
            <consortium name="International rice genome sequencing project (IRGSP)"/>
            <person name="Matsumoto T."/>
            <person name="Wu J."/>
            <person name="Kanamori H."/>
            <person name="Katayose Y."/>
            <person name="Fujisawa M."/>
            <person name="Namiki N."/>
            <person name="Mizuno H."/>
            <person name="Yamamoto K."/>
            <person name="Antonio B.A."/>
            <person name="Baba T."/>
            <person name="Sakata K."/>
            <person name="Nagamura Y."/>
            <person name="Aoki H."/>
            <person name="Arikawa K."/>
            <person name="Arita K."/>
            <person name="Bito T."/>
            <person name="Chiden Y."/>
            <person name="Fujitsuka N."/>
            <person name="Fukunaka R."/>
            <person name="Hamada M."/>
            <person name="Harada C."/>
            <person name="Hayashi A."/>
            <person name="Hijishita S."/>
            <person name="Honda M."/>
            <person name="Hosokawa S."/>
            <person name="Ichikawa Y."/>
            <person name="Idonuma A."/>
            <person name="Iijima M."/>
            <person name="Ikeda M."/>
            <person name="Ikeno M."/>
            <person name="Ito K."/>
            <person name="Ito S."/>
            <person name="Ito T."/>
            <person name="Ito Y."/>
            <person name="Ito Y."/>
            <person name="Iwabuchi A."/>
            <person name="Kamiya K."/>
            <person name="Karasawa W."/>
            <person name="Kurita K."/>
            <person name="Katagiri S."/>
            <person name="Kikuta A."/>
            <person name="Kobayashi H."/>
            <person name="Kobayashi N."/>
            <person name="Machita K."/>
            <person name="Maehara T."/>
            <person name="Masukawa M."/>
            <person name="Mizubayashi T."/>
            <person name="Mukai Y."/>
            <person name="Nagasaki H."/>
            <person name="Nagata Y."/>
            <person name="Naito S."/>
            <person name="Nakashima M."/>
            <person name="Nakama Y."/>
            <person name="Nakamichi Y."/>
            <person name="Nakamura M."/>
            <person name="Meguro A."/>
            <person name="Negishi M."/>
            <person name="Ohta I."/>
            <person name="Ohta T."/>
            <person name="Okamoto M."/>
            <person name="Ono N."/>
            <person name="Saji S."/>
            <person name="Sakaguchi M."/>
            <person name="Sakai K."/>
            <person name="Shibata M."/>
            <person name="Shimokawa T."/>
            <person name="Song J."/>
            <person name="Takazaki Y."/>
            <person name="Terasawa K."/>
            <person name="Tsugane M."/>
            <person name="Tsuji K."/>
            <person name="Ueda S."/>
            <person name="Waki K."/>
            <person name="Yamagata H."/>
            <person name="Yamamoto M."/>
            <person name="Yamamoto S."/>
            <person name="Yamane H."/>
            <person name="Yoshiki S."/>
            <person name="Yoshihara R."/>
            <person name="Yukawa K."/>
            <person name="Zhong H."/>
            <person name="Yano M."/>
            <person name="Yuan Q."/>
            <person name="Ouyang S."/>
            <person name="Liu J."/>
            <person name="Jones K.M."/>
            <person name="Gansberger K."/>
            <person name="Moffat K."/>
            <person name="Hill J."/>
            <person name="Bera J."/>
            <person name="Fadrosh D."/>
            <person name="Jin S."/>
            <person name="Johri S."/>
            <person name="Kim M."/>
            <person name="Overton L."/>
            <person name="Reardon M."/>
            <person name="Tsitrin T."/>
            <person name="Vuong H."/>
            <person name="Weaver B."/>
            <person name="Ciecko A."/>
            <person name="Tallon L."/>
            <person name="Jackson J."/>
            <person name="Pai G."/>
            <person name="Aken S.V."/>
            <person name="Utterback T."/>
            <person name="Reidmuller S."/>
            <person name="Feldblyum T."/>
            <person name="Hsiao J."/>
            <person name="Zismann V."/>
            <person name="Iobst S."/>
            <person name="de Vazeille A.R."/>
            <person name="Buell C.R."/>
            <person name="Ying K."/>
            <person name="Li Y."/>
            <person name="Lu T."/>
            <person name="Huang Y."/>
            <person name="Zhao Q."/>
            <person name="Feng Q."/>
            <person name="Zhang L."/>
            <person name="Zhu J."/>
            <person name="Weng Q."/>
            <person name="Mu J."/>
            <person name="Lu Y."/>
            <person name="Fan D."/>
            <person name="Liu Y."/>
            <person name="Guan J."/>
            <person name="Zhang Y."/>
            <person name="Yu S."/>
            <person name="Liu X."/>
            <person name="Zhang Y."/>
            <person name="Hong G."/>
            <person name="Han B."/>
            <person name="Choisne N."/>
            <person name="Demange N."/>
            <person name="Orjeda G."/>
            <person name="Samain S."/>
            <person name="Cattolico L."/>
            <person name="Pelletier E."/>
            <person name="Couloux A."/>
            <person name="Segurens B."/>
            <person name="Wincker P."/>
            <person name="D'Hont A."/>
            <person name="Scarpelli C."/>
            <person name="Weissenbach J."/>
            <person name="Salanoubat M."/>
            <person name="Quetier F."/>
            <person name="Yu Y."/>
            <person name="Kim H.R."/>
            <person name="Rambo T."/>
            <person name="Currie J."/>
            <person name="Collura K."/>
            <person name="Luo M."/>
            <person name="Yang T."/>
            <person name="Ammiraju J.S.S."/>
            <person name="Engler F."/>
            <person name="Soderlund C."/>
            <person name="Wing R.A."/>
            <person name="Palmer L.E."/>
            <person name="de la Bastide M."/>
            <person name="Spiegel L."/>
            <person name="Nascimento L."/>
            <person name="Zutavern T."/>
            <person name="O'Shaughnessy A."/>
            <person name="Dike S."/>
            <person name="Dedhia N."/>
            <person name="Preston R."/>
            <person name="Balija V."/>
            <person name="McCombie W.R."/>
            <person name="Chow T."/>
            <person name="Chen H."/>
            <person name="Chung M."/>
            <person name="Chen C."/>
            <person name="Shaw J."/>
            <person name="Wu H."/>
            <person name="Hsiao K."/>
            <person name="Chao Y."/>
            <person name="Chu M."/>
            <person name="Cheng C."/>
            <person name="Hour A."/>
            <person name="Lee P."/>
            <person name="Lin S."/>
            <person name="Lin Y."/>
            <person name="Liou J."/>
            <person name="Liu S."/>
            <person name="Hsing Y."/>
            <person name="Raghuvanshi S."/>
            <person name="Mohanty A."/>
            <person name="Bharti A.K."/>
            <person name="Gaur A."/>
            <person name="Gupta V."/>
            <person name="Kumar D."/>
            <person name="Ravi V."/>
            <person name="Vij S."/>
            <person name="Kapur A."/>
            <person name="Khurana P."/>
            <person name="Khurana P."/>
            <person name="Khurana J.P."/>
            <person name="Tyagi A.K."/>
            <person name="Gaikwad K."/>
            <person name="Singh A."/>
            <person name="Dalal V."/>
            <person name="Srivastava S."/>
            <person name="Dixit A."/>
            <person name="Pal A.K."/>
            <person name="Ghazi I.A."/>
            <person name="Yadav M."/>
            <person name="Pandit A."/>
            <person name="Bhargava A."/>
            <person name="Sureshbabu K."/>
            <person name="Batra K."/>
            <person name="Sharma T.R."/>
            <person name="Mohapatra T."/>
            <person name="Singh N.K."/>
            <person name="Messing J."/>
            <person name="Nelson A.B."/>
            <person name="Fuks G."/>
            <person name="Kavchok S."/>
            <person name="Keizer G."/>
            <person name="Linton E."/>
            <person name="Llaca V."/>
            <person name="Song R."/>
            <person name="Tanyolac B."/>
            <person name="Young S."/>
            <person name="Ho-Il K."/>
            <person name="Hahn J.H."/>
            <person name="Sangsakoo G."/>
            <person name="Vanavichit A."/>
            <person name="de Mattos Luiz.A.T."/>
            <person name="Zimmer P.D."/>
            <person name="Malone G."/>
            <person name="Dellagostin O."/>
            <person name="de Oliveira A.C."/>
            <person name="Bevan M."/>
            <person name="Bancroft I."/>
            <person name="Minx P."/>
            <person name="Cordum H."/>
            <person name="Wilson R."/>
            <person name="Cheng Z."/>
            <person name="Jin W."/>
            <person name="Jiang J."/>
            <person name="Leong S.A."/>
            <person name="Iwama H."/>
            <person name="Gojobori T."/>
            <person name="Itoh T."/>
            <person name="Niimura Y."/>
            <person name="Fujii Y."/>
            <person name="Habara T."/>
            <person name="Sakai H."/>
            <person name="Sato Y."/>
            <person name="Wilson G."/>
            <person name="Kumar K."/>
            <person name="McCouch S."/>
            <person name="Juretic N."/>
            <person name="Hoen D."/>
            <person name="Wright S."/>
            <person name="Bruskiewich R."/>
            <person name="Bureau T."/>
            <person name="Miyao A."/>
            <person name="Hirochika H."/>
            <person name="Nishikawa T."/>
            <person name="Kadowaki K."/>
            <person name="Sugiura M."/>
            <person name="Burr B."/>
            <person name="Sasaki T."/>
        </authorList>
    </citation>
    <scope>NUCLEOTIDE SEQUENCE [LARGE SCALE GENOMIC DNA]</scope>
    <source>
        <strain evidence="2">cv. Nipponbare</strain>
    </source>
</reference>
<dbReference type="InParanoid" id="A0A0N7KMF9"/>
<reference evidence="1 2" key="2">
    <citation type="journal article" date="2013" name="Plant Cell Physiol.">
        <title>Rice Annotation Project Database (RAP-DB): an integrative and interactive database for rice genomics.</title>
        <authorList>
            <person name="Sakai H."/>
            <person name="Lee S.S."/>
            <person name="Tanaka T."/>
            <person name="Numa H."/>
            <person name="Kim J."/>
            <person name="Kawahara Y."/>
            <person name="Wakimoto H."/>
            <person name="Yang C.C."/>
            <person name="Iwamoto M."/>
            <person name="Abe T."/>
            <person name="Yamada Y."/>
            <person name="Muto A."/>
            <person name="Inokuchi H."/>
            <person name="Ikemura T."/>
            <person name="Matsumoto T."/>
            <person name="Sasaki T."/>
            <person name="Itoh T."/>
        </authorList>
    </citation>
    <scope>NUCLEOTIDE SEQUENCE [LARGE SCALE GENOMIC DNA]</scope>
    <source>
        <strain evidence="2">cv. Nipponbare</strain>
    </source>
</reference>
<proteinExistence type="predicted"/>
<keyword evidence="2" id="KW-1185">Reference proteome</keyword>
<gene>
    <name evidence="1" type="ordered locus">Os06g0626733</name>
    <name evidence="1" type="ORF">OSNPB_060626733</name>
</gene>
<protein>
    <submittedName>
        <fullName evidence="1">Os06g0626733 protein</fullName>
    </submittedName>
</protein>
<dbReference type="Gramene" id="Os06t0626733-00">
    <property type="protein sequence ID" value="Os06t0626733-00"/>
    <property type="gene ID" value="Os06g0626733"/>
</dbReference>
<feature type="non-terminal residue" evidence="1">
    <location>
        <position position="76"/>
    </location>
</feature>
<dbReference type="AlphaFoldDB" id="A0A0N7KMF9"/>
<reference evidence="1 2" key="3">
    <citation type="journal article" date="2013" name="Rice">
        <title>Improvement of the Oryza sativa Nipponbare reference genome using next generation sequence and optical map data.</title>
        <authorList>
            <person name="Kawahara Y."/>
            <person name="de la Bastide M."/>
            <person name="Hamilton J.P."/>
            <person name="Kanamori H."/>
            <person name="McCombie W.R."/>
            <person name="Ouyang S."/>
            <person name="Schwartz D.C."/>
            <person name="Tanaka T."/>
            <person name="Wu J."/>
            <person name="Zhou S."/>
            <person name="Childs K.L."/>
            <person name="Davidson R.M."/>
            <person name="Lin H."/>
            <person name="Quesada-Ocampo L."/>
            <person name="Vaillancourt B."/>
            <person name="Sakai H."/>
            <person name="Lee S.S."/>
            <person name="Kim J."/>
            <person name="Numa H."/>
            <person name="Itoh T."/>
            <person name="Buell C.R."/>
            <person name="Matsumoto T."/>
        </authorList>
    </citation>
    <scope>NUCLEOTIDE SEQUENCE [LARGE SCALE GENOMIC DNA]</scope>
    <source>
        <strain evidence="2">cv. Nipponbare</strain>
    </source>
</reference>
<organism evidence="1 2">
    <name type="scientific">Oryza sativa subsp. japonica</name>
    <name type="common">Rice</name>
    <dbReference type="NCBI Taxonomy" id="39947"/>
    <lineage>
        <taxon>Eukaryota</taxon>
        <taxon>Viridiplantae</taxon>
        <taxon>Streptophyta</taxon>
        <taxon>Embryophyta</taxon>
        <taxon>Tracheophyta</taxon>
        <taxon>Spermatophyta</taxon>
        <taxon>Magnoliopsida</taxon>
        <taxon>Liliopsida</taxon>
        <taxon>Poales</taxon>
        <taxon>Poaceae</taxon>
        <taxon>BOP clade</taxon>
        <taxon>Oryzoideae</taxon>
        <taxon>Oryzeae</taxon>
        <taxon>Oryzinae</taxon>
        <taxon>Oryza</taxon>
        <taxon>Oryza sativa</taxon>
    </lineage>
</organism>
<dbReference type="EMBL" id="AP014962">
    <property type="protein sequence ID" value="BAS98705.1"/>
    <property type="molecule type" value="Genomic_DNA"/>
</dbReference>
<dbReference type="Proteomes" id="UP000059680">
    <property type="component" value="Chromosome 6"/>
</dbReference>
<accession>A0A0N7KMF9</accession>